<comment type="caution">
    <text evidence="2">The sequence shown here is derived from an EMBL/GenBank/DDBJ whole genome shotgun (WGS) entry which is preliminary data.</text>
</comment>
<feature type="transmembrane region" description="Helical" evidence="1">
    <location>
        <begin position="85"/>
        <end position="105"/>
    </location>
</feature>
<keyword evidence="1" id="KW-0812">Transmembrane</keyword>
<protein>
    <submittedName>
        <fullName evidence="2">Uncharacterized protein</fullName>
    </submittedName>
</protein>
<keyword evidence="1" id="KW-1133">Transmembrane helix</keyword>
<organism evidence="2 3">
    <name type="scientific">Klebsiella variicola</name>
    <dbReference type="NCBI Taxonomy" id="244366"/>
    <lineage>
        <taxon>Bacteria</taxon>
        <taxon>Pseudomonadati</taxon>
        <taxon>Pseudomonadota</taxon>
        <taxon>Gammaproteobacteria</taxon>
        <taxon>Enterobacterales</taxon>
        <taxon>Enterobacteriaceae</taxon>
        <taxon>Klebsiella/Raoultella group</taxon>
        <taxon>Klebsiella</taxon>
        <taxon>Klebsiella pneumoniae complex</taxon>
    </lineage>
</organism>
<dbReference type="EMBL" id="UGKR01000003">
    <property type="protein sequence ID" value="STS92998.1"/>
    <property type="molecule type" value="Genomic_DNA"/>
</dbReference>
<accession>A0A7H4MRP8</accession>
<feature type="transmembrane region" description="Helical" evidence="1">
    <location>
        <begin position="12"/>
        <end position="33"/>
    </location>
</feature>
<dbReference type="Proteomes" id="UP000254545">
    <property type="component" value="Unassembled WGS sequence"/>
</dbReference>
<evidence type="ECO:0000313" key="3">
    <source>
        <dbReference type="Proteomes" id="UP000254545"/>
    </source>
</evidence>
<name>A0A7H4MRP8_KLEVA</name>
<keyword evidence="1" id="KW-0472">Membrane</keyword>
<dbReference type="AlphaFoldDB" id="A0A7H4MRP8"/>
<evidence type="ECO:0000313" key="2">
    <source>
        <dbReference type="EMBL" id="STS92998.1"/>
    </source>
</evidence>
<gene>
    <name evidence="2" type="ORF">NCTC9177_06964</name>
</gene>
<proteinExistence type="predicted"/>
<sequence>MTKKRQPNWVIRNIKNIVLVISLYPWALLLITMDGRGSGGPSSGAMAAGLMGVLLFIVMSIANLIISLVVIVIADLSTSSLPMRYGAYFCAMNSISVLWLIPLVFSY</sequence>
<evidence type="ECO:0000256" key="1">
    <source>
        <dbReference type="SAM" id="Phobius"/>
    </source>
</evidence>
<reference evidence="2 3" key="1">
    <citation type="submission" date="2018-06" db="EMBL/GenBank/DDBJ databases">
        <authorList>
            <consortium name="Pathogen Informatics"/>
            <person name="Doyle S."/>
        </authorList>
    </citation>
    <scope>NUCLEOTIDE SEQUENCE [LARGE SCALE GENOMIC DNA]</scope>
    <source>
        <strain evidence="2 3">NCTC9177</strain>
    </source>
</reference>
<feature type="transmembrane region" description="Helical" evidence="1">
    <location>
        <begin position="45"/>
        <end position="73"/>
    </location>
</feature>